<feature type="transmembrane region" description="Helical" evidence="7">
    <location>
        <begin position="250"/>
        <end position="270"/>
    </location>
</feature>
<dbReference type="InterPro" id="IPR013249">
    <property type="entry name" value="RNA_pol_sigma70_r4_t2"/>
</dbReference>
<feature type="domain" description="NolW-like" evidence="8">
    <location>
        <begin position="486"/>
        <end position="543"/>
    </location>
</feature>
<dbReference type="Gene3D" id="1.10.1740.10">
    <property type="match status" value="1"/>
</dbReference>
<dbReference type="Pfam" id="PF04542">
    <property type="entry name" value="Sigma70_r2"/>
    <property type="match status" value="1"/>
</dbReference>
<feature type="region of interest" description="Disordered" evidence="6">
    <location>
        <begin position="279"/>
        <end position="345"/>
    </location>
</feature>
<name>A0ABS5C1I3_9BACT</name>
<feature type="compositionally biased region" description="Gly residues" evidence="6">
    <location>
        <begin position="332"/>
        <end position="343"/>
    </location>
</feature>
<dbReference type="InterPro" id="IPR007627">
    <property type="entry name" value="RNA_pol_sigma70_r2"/>
</dbReference>
<dbReference type="InterPro" id="IPR013324">
    <property type="entry name" value="RNA_pol_sigma_r3/r4-like"/>
</dbReference>
<dbReference type="NCBIfam" id="TIGR02937">
    <property type="entry name" value="sigma70-ECF"/>
    <property type="match status" value="1"/>
</dbReference>
<feature type="domain" description="RNA polymerase sigma factor 70 region 4 type 2" evidence="10">
    <location>
        <begin position="134"/>
        <end position="184"/>
    </location>
</feature>
<dbReference type="InterPro" id="IPR039425">
    <property type="entry name" value="RNA_pol_sigma-70-like"/>
</dbReference>
<protein>
    <submittedName>
        <fullName evidence="11">Sigma-70 family RNA polymerase sigma factor</fullName>
    </submittedName>
</protein>
<keyword evidence="2" id="KW-0805">Transcription regulation</keyword>
<evidence type="ECO:0000256" key="7">
    <source>
        <dbReference type="SAM" id="Phobius"/>
    </source>
</evidence>
<dbReference type="Proteomes" id="UP000676565">
    <property type="component" value="Unassembled WGS sequence"/>
</dbReference>
<evidence type="ECO:0000256" key="2">
    <source>
        <dbReference type="ARBA" id="ARBA00023015"/>
    </source>
</evidence>
<evidence type="ECO:0000259" key="8">
    <source>
        <dbReference type="Pfam" id="PF03958"/>
    </source>
</evidence>
<dbReference type="Gene3D" id="1.10.10.10">
    <property type="entry name" value="Winged helix-like DNA-binding domain superfamily/Winged helix DNA-binding domain"/>
    <property type="match status" value="1"/>
</dbReference>
<dbReference type="PANTHER" id="PTHR43133:SF8">
    <property type="entry name" value="RNA POLYMERASE SIGMA FACTOR HI_1459-RELATED"/>
    <property type="match status" value="1"/>
</dbReference>
<keyword evidence="7" id="KW-0812">Transmembrane</keyword>
<proteinExistence type="inferred from homology"/>
<feature type="compositionally biased region" description="Gly residues" evidence="6">
    <location>
        <begin position="280"/>
        <end position="320"/>
    </location>
</feature>
<evidence type="ECO:0000259" key="10">
    <source>
        <dbReference type="Pfam" id="PF08281"/>
    </source>
</evidence>
<dbReference type="InterPro" id="IPR013325">
    <property type="entry name" value="RNA_pol_sigma_r2"/>
</dbReference>
<gene>
    <name evidence="11" type="ORF">J8F10_31765</name>
</gene>
<sequence length="551" mass="56097">MIQTLLHAVTRRVEALTPDADLLARFVRERDEAAFEELVRRHGPLVWAVCRQMLPHHADAEDAFQAVFLALVHSAPRIRNGRTIPAWLHGVAIRVATRAKREFARRRARERNAAHSEAGPSVSDAAWGALVATVHEEVQRLPEAERTVFVLCELEGVSQSDAATRLGWPLGSVSGRLCKARQFLLSRLTARGVAPAAVVGIGLTAGFASALPAKLFNAVKTFPASPIAASRAATVLARGLTEGVTMRMKLTAAVGVVALAFGLTGGAVWMSKVGAQQPGGIPGGPGPGAGGFPGAPGGAPLGLGAPGVEAGGPPGAGAPGSGSPPGASSGFPGVGPGMPGMPGLGSPAVAPKTVWDHKFVDVNNDRKSFEKVITQHGKDGWEFCSSNLFGQNDLVLVFKKRKGGDAPFGSGTGISGPLGGPGMMGPGGSIGGSSGPAPRGGPMMPGGGTGPGFIGPGPGGPMSGLPGGAPGTGPKPGGANAGAGLKVVVLKHAVAEELVPVLKKVFPNAEITAEARTNQLIVRADTELFQEMSKLLEKLDVDAPTGNRPRK</sequence>
<feature type="compositionally biased region" description="Gly residues" evidence="6">
    <location>
        <begin position="443"/>
        <end position="478"/>
    </location>
</feature>
<dbReference type="EMBL" id="JAGKQQ010000001">
    <property type="protein sequence ID" value="MBP3959849.1"/>
    <property type="molecule type" value="Genomic_DNA"/>
</dbReference>
<dbReference type="Pfam" id="PF03958">
    <property type="entry name" value="Secretin_N"/>
    <property type="match status" value="1"/>
</dbReference>
<dbReference type="PANTHER" id="PTHR43133">
    <property type="entry name" value="RNA POLYMERASE ECF-TYPE SIGMA FACTO"/>
    <property type="match status" value="1"/>
</dbReference>
<keyword evidence="7" id="KW-1133">Transmembrane helix</keyword>
<dbReference type="InterPro" id="IPR014284">
    <property type="entry name" value="RNA_pol_sigma-70_dom"/>
</dbReference>
<comment type="similarity">
    <text evidence="1">Belongs to the sigma-70 factor family. ECF subfamily.</text>
</comment>
<evidence type="ECO:0000259" key="9">
    <source>
        <dbReference type="Pfam" id="PF04542"/>
    </source>
</evidence>
<evidence type="ECO:0000256" key="6">
    <source>
        <dbReference type="SAM" id="MobiDB-lite"/>
    </source>
</evidence>
<dbReference type="SUPFAM" id="SSF88946">
    <property type="entry name" value="Sigma2 domain of RNA polymerase sigma factors"/>
    <property type="match status" value="1"/>
</dbReference>
<dbReference type="Pfam" id="PF08281">
    <property type="entry name" value="Sigma70_r4_2"/>
    <property type="match status" value="1"/>
</dbReference>
<dbReference type="SUPFAM" id="SSF88659">
    <property type="entry name" value="Sigma3 and sigma4 domains of RNA polymerase sigma factors"/>
    <property type="match status" value="1"/>
</dbReference>
<keyword evidence="5" id="KW-0804">Transcription</keyword>
<dbReference type="RefSeq" id="WP_210660682.1">
    <property type="nucleotide sequence ID" value="NZ_JAGKQQ010000001.1"/>
</dbReference>
<keyword evidence="3" id="KW-0731">Sigma factor</keyword>
<feature type="domain" description="RNA polymerase sigma-70 region 2" evidence="9">
    <location>
        <begin position="38"/>
        <end position="102"/>
    </location>
</feature>
<accession>A0ABS5C1I3</accession>
<evidence type="ECO:0000313" key="11">
    <source>
        <dbReference type="EMBL" id="MBP3959849.1"/>
    </source>
</evidence>
<evidence type="ECO:0000313" key="12">
    <source>
        <dbReference type="Proteomes" id="UP000676565"/>
    </source>
</evidence>
<keyword evidence="7" id="KW-0472">Membrane</keyword>
<dbReference type="InterPro" id="IPR038591">
    <property type="entry name" value="NolW-like_sf"/>
</dbReference>
<dbReference type="CDD" id="cd06171">
    <property type="entry name" value="Sigma70_r4"/>
    <property type="match status" value="1"/>
</dbReference>
<comment type="caution">
    <text evidence="11">The sequence shown here is derived from an EMBL/GenBank/DDBJ whole genome shotgun (WGS) entry which is preliminary data.</text>
</comment>
<keyword evidence="12" id="KW-1185">Reference proteome</keyword>
<organism evidence="11 12">
    <name type="scientific">Gemmata palustris</name>
    <dbReference type="NCBI Taxonomy" id="2822762"/>
    <lineage>
        <taxon>Bacteria</taxon>
        <taxon>Pseudomonadati</taxon>
        <taxon>Planctomycetota</taxon>
        <taxon>Planctomycetia</taxon>
        <taxon>Gemmatales</taxon>
        <taxon>Gemmataceae</taxon>
        <taxon>Gemmata</taxon>
    </lineage>
</organism>
<feature type="region of interest" description="Disordered" evidence="6">
    <location>
        <begin position="424"/>
        <end position="478"/>
    </location>
</feature>
<evidence type="ECO:0000256" key="1">
    <source>
        <dbReference type="ARBA" id="ARBA00010641"/>
    </source>
</evidence>
<feature type="compositionally biased region" description="Gly residues" evidence="6">
    <location>
        <begin position="424"/>
        <end position="434"/>
    </location>
</feature>
<dbReference type="InterPro" id="IPR036388">
    <property type="entry name" value="WH-like_DNA-bd_sf"/>
</dbReference>
<evidence type="ECO:0000256" key="3">
    <source>
        <dbReference type="ARBA" id="ARBA00023082"/>
    </source>
</evidence>
<keyword evidence="4" id="KW-0238">DNA-binding</keyword>
<evidence type="ECO:0000256" key="4">
    <source>
        <dbReference type="ARBA" id="ARBA00023125"/>
    </source>
</evidence>
<reference evidence="11 12" key="1">
    <citation type="submission" date="2021-04" db="EMBL/GenBank/DDBJ databases">
        <authorList>
            <person name="Ivanova A."/>
        </authorList>
    </citation>
    <scope>NUCLEOTIDE SEQUENCE [LARGE SCALE GENOMIC DNA]</scope>
    <source>
        <strain evidence="11 12">G18</strain>
    </source>
</reference>
<dbReference type="InterPro" id="IPR005644">
    <property type="entry name" value="NolW-like"/>
</dbReference>
<dbReference type="Gene3D" id="3.30.1370.120">
    <property type="match status" value="1"/>
</dbReference>
<evidence type="ECO:0000256" key="5">
    <source>
        <dbReference type="ARBA" id="ARBA00023163"/>
    </source>
</evidence>